<organism evidence="1 2">
    <name type="scientific">Rousettus aegyptiacus</name>
    <name type="common">Egyptian fruit bat</name>
    <name type="synonym">Pteropus aegyptiacus</name>
    <dbReference type="NCBI Taxonomy" id="9407"/>
    <lineage>
        <taxon>Eukaryota</taxon>
        <taxon>Metazoa</taxon>
        <taxon>Chordata</taxon>
        <taxon>Craniata</taxon>
        <taxon>Vertebrata</taxon>
        <taxon>Euteleostomi</taxon>
        <taxon>Mammalia</taxon>
        <taxon>Eutheria</taxon>
        <taxon>Laurasiatheria</taxon>
        <taxon>Chiroptera</taxon>
        <taxon>Yinpterochiroptera</taxon>
        <taxon>Pteropodoidea</taxon>
        <taxon>Pteropodidae</taxon>
        <taxon>Rousettinae</taxon>
        <taxon>Rousettus</taxon>
    </lineage>
</organism>
<sequence length="144" mass="15301">MSDPSLWFGHLASLLGAMPETKLIPLAWSLPIFSSFFECSPTIEIPTCPVDKSAQIIASTFRKSLPKPLCLVLASGFFCSSAEGCMGLLGPDARLSPTMLPPLLMVHPHMDFANTNCLPGLLPIASLCGALPASETFNQPTLPS</sequence>
<accession>A0A7J8KB19</accession>
<dbReference type="EMBL" id="JACASE010000001">
    <property type="protein sequence ID" value="KAF6506022.1"/>
    <property type="molecule type" value="Genomic_DNA"/>
</dbReference>
<dbReference type="AlphaFoldDB" id="A0A7J8KB19"/>
<evidence type="ECO:0000313" key="1">
    <source>
        <dbReference type="EMBL" id="KAF6506022.1"/>
    </source>
</evidence>
<evidence type="ECO:0000313" key="2">
    <source>
        <dbReference type="Proteomes" id="UP000593571"/>
    </source>
</evidence>
<dbReference type="Proteomes" id="UP000593571">
    <property type="component" value="Unassembled WGS sequence"/>
</dbReference>
<reference evidence="1 2" key="1">
    <citation type="journal article" date="2020" name="Nature">
        <title>Six reference-quality genomes reveal evolution of bat adaptations.</title>
        <authorList>
            <person name="Jebb D."/>
            <person name="Huang Z."/>
            <person name="Pippel M."/>
            <person name="Hughes G.M."/>
            <person name="Lavrichenko K."/>
            <person name="Devanna P."/>
            <person name="Winkler S."/>
            <person name="Jermiin L.S."/>
            <person name="Skirmuntt E.C."/>
            <person name="Katzourakis A."/>
            <person name="Burkitt-Gray L."/>
            <person name="Ray D.A."/>
            <person name="Sullivan K.A.M."/>
            <person name="Roscito J.G."/>
            <person name="Kirilenko B.M."/>
            <person name="Davalos L.M."/>
            <person name="Corthals A.P."/>
            <person name="Power M.L."/>
            <person name="Jones G."/>
            <person name="Ransome R.D."/>
            <person name="Dechmann D.K.N."/>
            <person name="Locatelli A.G."/>
            <person name="Puechmaille S.J."/>
            <person name="Fedrigo O."/>
            <person name="Jarvis E.D."/>
            <person name="Hiller M."/>
            <person name="Vernes S.C."/>
            <person name="Myers E.W."/>
            <person name="Teeling E.C."/>
        </authorList>
    </citation>
    <scope>NUCLEOTIDE SEQUENCE [LARGE SCALE GENOMIC DNA]</scope>
    <source>
        <strain evidence="1">MRouAeg1</strain>
        <tissue evidence="1">Muscle</tissue>
    </source>
</reference>
<keyword evidence="2" id="KW-1185">Reference proteome</keyword>
<name>A0A7J8KB19_ROUAE</name>
<protein>
    <submittedName>
        <fullName evidence="1">Uncharacterized protein</fullName>
    </submittedName>
</protein>
<gene>
    <name evidence="1" type="ORF">HJG63_007879</name>
</gene>
<proteinExistence type="predicted"/>
<comment type="caution">
    <text evidence="1">The sequence shown here is derived from an EMBL/GenBank/DDBJ whole genome shotgun (WGS) entry which is preliminary data.</text>
</comment>